<dbReference type="STRING" id="1142394.PSMK_08630"/>
<dbReference type="HOGENOM" id="CLU_049171_2_0_0"/>
<evidence type="ECO:0000313" key="2">
    <source>
        <dbReference type="EMBL" id="BAM03022.1"/>
    </source>
</evidence>
<dbReference type="OrthoDB" id="226401at2"/>
<reference evidence="2 3" key="1">
    <citation type="submission" date="2012-02" db="EMBL/GenBank/DDBJ databases">
        <title>Complete genome sequence of Phycisphaera mikurensis NBRC 102666.</title>
        <authorList>
            <person name="Ankai A."/>
            <person name="Hosoyama A."/>
            <person name="Terui Y."/>
            <person name="Sekine M."/>
            <person name="Fukai R."/>
            <person name="Kato Y."/>
            <person name="Nakamura S."/>
            <person name="Yamada-Narita S."/>
            <person name="Kawakoshi A."/>
            <person name="Fukunaga Y."/>
            <person name="Yamazaki S."/>
            <person name="Fujita N."/>
        </authorList>
    </citation>
    <scope>NUCLEOTIDE SEQUENCE [LARGE SCALE GENOMIC DNA]</scope>
    <source>
        <strain evidence="3">NBRC 102666 / KCTC 22515 / FYK2301M01</strain>
    </source>
</reference>
<proteinExistence type="predicted"/>
<name>I0ICN4_PHYMF</name>
<dbReference type="Gene3D" id="2.60.40.1190">
    <property type="match status" value="1"/>
</dbReference>
<gene>
    <name evidence="2" type="ordered locus">PSMK_08630</name>
</gene>
<dbReference type="EMBL" id="AP012338">
    <property type="protein sequence ID" value="BAM03022.1"/>
    <property type="molecule type" value="Genomic_DNA"/>
</dbReference>
<accession>I0ICN4</accession>
<keyword evidence="3" id="KW-1185">Reference proteome</keyword>
<feature type="region of interest" description="Disordered" evidence="1">
    <location>
        <begin position="215"/>
        <end position="236"/>
    </location>
</feature>
<protein>
    <recommendedName>
        <fullName evidence="4">Carbohydrate-binding domain-containing protein</fullName>
    </recommendedName>
</protein>
<dbReference type="Proteomes" id="UP000007881">
    <property type="component" value="Chromosome"/>
</dbReference>
<evidence type="ECO:0000256" key="1">
    <source>
        <dbReference type="SAM" id="MobiDB-lite"/>
    </source>
</evidence>
<organism evidence="2 3">
    <name type="scientific">Phycisphaera mikurensis (strain NBRC 102666 / KCTC 22515 / FYK2301M01)</name>
    <dbReference type="NCBI Taxonomy" id="1142394"/>
    <lineage>
        <taxon>Bacteria</taxon>
        <taxon>Pseudomonadati</taxon>
        <taxon>Planctomycetota</taxon>
        <taxon>Phycisphaerae</taxon>
        <taxon>Phycisphaerales</taxon>
        <taxon>Phycisphaeraceae</taxon>
        <taxon>Phycisphaera</taxon>
    </lineage>
</organism>
<dbReference type="AlphaFoldDB" id="I0ICN4"/>
<evidence type="ECO:0000313" key="3">
    <source>
        <dbReference type="Proteomes" id="UP000007881"/>
    </source>
</evidence>
<evidence type="ECO:0008006" key="4">
    <source>
        <dbReference type="Google" id="ProtNLM"/>
    </source>
</evidence>
<dbReference type="RefSeq" id="WP_014436242.1">
    <property type="nucleotide sequence ID" value="NC_017080.1"/>
</dbReference>
<dbReference type="eggNOG" id="ENOG50345KD">
    <property type="taxonomic scope" value="Bacteria"/>
</dbReference>
<sequence>MPPTVAAAYLPDHPFAAEAAGPPPGRPVAAAAWAGVDTHPLSSPGGGGPPAEPGRVRFGWCAAGLLARFEFADAEVCTSASADNQLHYELGDTAEWFLKPADADHYWEFYATPHGHRTAMCWTGPDRSGDVPYEPLDGVRVASATTGDGWVSDLLVPAPLLCSRGDAWGPGSAWTTLAARYDHAAAGRPALSCFPRLPVADFHRTRDFAALTLQAASGERPGPASADPESPGSCVP</sequence>
<dbReference type="SUPFAM" id="SSF49344">
    <property type="entry name" value="CBD9-like"/>
    <property type="match status" value="1"/>
</dbReference>
<dbReference type="KEGG" id="phm:PSMK_08630"/>